<gene>
    <name evidence="1" type="ORF">GP486_004790</name>
</gene>
<protein>
    <submittedName>
        <fullName evidence="1">Uncharacterized protein</fullName>
    </submittedName>
</protein>
<evidence type="ECO:0000313" key="2">
    <source>
        <dbReference type="Proteomes" id="UP000750711"/>
    </source>
</evidence>
<reference evidence="1" key="1">
    <citation type="submission" date="2021-03" db="EMBL/GenBank/DDBJ databases">
        <title>Comparative genomics and phylogenomic investigation of the class Geoglossomycetes provide insights into ecological specialization and systematics.</title>
        <authorList>
            <person name="Melie T."/>
            <person name="Pirro S."/>
            <person name="Miller A.N."/>
            <person name="Quandt A."/>
        </authorList>
    </citation>
    <scope>NUCLEOTIDE SEQUENCE</scope>
    <source>
        <strain evidence="1">CAQ_001_2017</strain>
    </source>
</reference>
<accession>A0A9P8LAI0</accession>
<name>A0A9P8LAI0_9PEZI</name>
<evidence type="ECO:0000313" key="1">
    <source>
        <dbReference type="EMBL" id="KAH0558551.1"/>
    </source>
</evidence>
<comment type="caution">
    <text evidence="1">The sequence shown here is derived from an EMBL/GenBank/DDBJ whole genome shotgun (WGS) entry which is preliminary data.</text>
</comment>
<dbReference type="AlphaFoldDB" id="A0A9P8LAI0"/>
<proteinExistence type="predicted"/>
<organism evidence="1 2">
    <name type="scientific">Trichoglossum hirsutum</name>
    <dbReference type="NCBI Taxonomy" id="265104"/>
    <lineage>
        <taxon>Eukaryota</taxon>
        <taxon>Fungi</taxon>
        <taxon>Dikarya</taxon>
        <taxon>Ascomycota</taxon>
        <taxon>Pezizomycotina</taxon>
        <taxon>Geoglossomycetes</taxon>
        <taxon>Geoglossales</taxon>
        <taxon>Geoglossaceae</taxon>
        <taxon>Trichoglossum</taxon>
    </lineage>
</organism>
<sequence length="88" mass="9968">MKRRLIWARSNSGQSLPHMSFALESAGYPRIDIETSFLQKKMAYHVRRWSASDIGYLGPKKTTASAWESEMGIDGGTPYLPPGKEYCR</sequence>
<dbReference type="EMBL" id="JAGHQM010000810">
    <property type="protein sequence ID" value="KAH0558551.1"/>
    <property type="molecule type" value="Genomic_DNA"/>
</dbReference>
<keyword evidence="2" id="KW-1185">Reference proteome</keyword>
<dbReference type="Proteomes" id="UP000750711">
    <property type="component" value="Unassembled WGS sequence"/>
</dbReference>